<keyword evidence="3 7" id="KW-0540">Nuclease</keyword>
<protein>
    <recommendedName>
        <fullName evidence="7 8">Ribonuclease P protein component</fullName>
        <shortName evidence="7">RNase P protein</shortName>
        <shortName evidence="7">RNaseP protein</shortName>
        <ecNumber evidence="7 8">3.1.26.5</ecNumber>
    </recommendedName>
    <alternativeName>
        <fullName evidence="7">Protein C5</fullName>
    </alternativeName>
</protein>
<evidence type="ECO:0000256" key="5">
    <source>
        <dbReference type="ARBA" id="ARBA00022801"/>
    </source>
</evidence>
<reference evidence="9 10" key="1">
    <citation type="submission" date="2024-09" db="EMBL/GenBank/DDBJ databases">
        <authorList>
            <person name="Sun Q."/>
            <person name="Mori K."/>
        </authorList>
    </citation>
    <scope>NUCLEOTIDE SEQUENCE [LARGE SCALE GENOMIC DNA]</scope>
    <source>
        <strain evidence="9 10">CECT 8286</strain>
    </source>
</reference>
<accession>A0ABV5EXW3</accession>
<keyword evidence="4 7" id="KW-0255">Endonuclease</keyword>
<comment type="similarity">
    <text evidence="7">Belongs to the RnpA family.</text>
</comment>
<comment type="subunit">
    <text evidence="7">Consists of a catalytic RNA component (M1 or rnpB) and a protein subunit.</text>
</comment>
<keyword evidence="5 7" id="KW-0378">Hydrolase</keyword>
<name>A0ABV5EXW3_9FLAO</name>
<evidence type="ECO:0000313" key="9">
    <source>
        <dbReference type="EMBL" id="MFB9052033.1"/>
    </source>
</evidence>
<dbReference type="Pfam" id="PF00825">
    <property type="entry name" value="Ribonuclease_P"/>
    <property type="match status" value="1"/>
</dbReference>
<dbReference type="InterPro" id="IPR014721">
    <property type="entry name" value="Ribsml_uS5_D2-typ_fold_subgr"/>
</dbReference>
<comment type="caution">
    <text evidence="9">The sequence shown here is derived from an EMBL/GenBank/DDBJ whole genome shotgun (WGS) entry which is preliminary data.</text>
</comment>
<dbReference type="PANTHER" id="PTHR33992">
    <property type="entry name" value="RIBONUCLEASE P PROTEIN COMPONENT"/>
    <property type="match status" value="1"/>
</dbReference>
<evidence type="ECO:0000256" key="1">
    <source>
        <dbReference type="ARBA" id="ARBA00002663"/>
    </source>
</evidence>
<dbReference type="RefSeq" id="WP_382381007.1">
    <property type="nucleotide sequence ID" value="NZ_JBHMEZ010000001.1"/>
</dbReference>
<comment type="catalytic activity">
    <reaction evidence="7">
        <text>Endonucleolytic cleavage of RNA, removing 5'-extranucleotides from tRNA precursor.</text>
        <dbReference type="EC" id="3.1.26.5"/>
    </reaction>
</comment>
<evidence type="ECO:0000256" key="4">
    <source>
        <dbReference type="ARBA" id="ARBA00022759"/>
    </source>
</evidence>
<dbReference type="Gene3D" id="3.30.230.10">
    <property type="match status" value="1"/>
</dbReference>
<dbReference type="NCBIfam" id="TIGR00188">
    <property type="entry name" value="rnpA"/>
    <property type="match status" value="1"/>
</dbReference>
<evidence type="ECO:0000256" key="6">
    <source>
        <dbReference type="ARBA" id="ARBA00022884"/>
    </source>
</evidence>
<gene>
    <name evidence="7 9" type="primary">rnpA</name>
    <name evidence="9" type="ORF">ACFFVB_02970</name>
</gene>
<evidence type="ECO:0000256" key="7">
    <source>
        <dbReference type="HAMAP-Rule" id="MF_00227"/>
    </source>
</evidence>
<evidence type="ECO:0000313" key="10">
    <source>
        <dbReference type="Proteomes" id="UP001589605"/>
    </source>
</evidence>
<sequence length="126" mass="14696">MKQTYGKTEKLKSKITIDKLFAEGKTVSAYPLRLVYIKTNFEDNVSLKTGVSVSKRNFKLAVDRNRIKRLLREAYRLNKNEHLAAVSGPYAFMIMYSNKDMPSYEFIEKKMITLFQKFIKAEAENL</sequence>
<dbReference type="InterPro" id="IPR000100">
    <property type="entry name" value="RNase_P"/>
</dbReference>
<dbReference type="SUPFAM" id="SSF54211">
    <property type="entry name" value="Ribosomal protein S5 domain 2-like"/>
    <property type="match status" value="1"/>
</dbReference>
<dbReference type="PROSITE" id="PS00648">
    <property type="entry name" value="RIBONUCLEASE_P"/>
    <property type="match status" value="1"/>
</dbReference>
<dbReference type="EC" id="3.1.26.5" evidence="7 8"/>
<organism evidence="9 10">
    <name type="scientific">Formosa undariae</name>
    <dbReference type="NCBI Taxonomy" id="1325436"/>
    <lineage>
        <taxon>Bacteria</taxon>
        <taxon>Pseudomonadati</taxon>
        <taxon>Bacteroidota</taxon>
        <taxon>Flavobacteriia</taxon>
        <taxon>Flavobacteriales</taxon>
        <taxon>Flavobacteriaceae</taxon>
        <taxon>Formosa</taxon>
    </lineage>
</organism>
<comment type="function">
    <text evidence="1 7">RNaseP catalyzes the removal of the 5'-leader sequence from pre-tRNA to produce the mature 5'-terminus. It can also cleave other RNA substrates such as 4.5S RNA. The protein component plays an auxiliary but essential role in vivo by binding to the 5'-leader sequence and broadening the substrate specificity of the ribozyme.</text>
</comment>
<keyword evidence="2 7" id="KW-0819">tRNA processing</keyword>
<dbReference type="HAMAP" id="MF_00227">
    <property type="entry name" value="RNase_P"/>
    <property type="match status" value="1"/>
</dbReference>
<evidence type="ECO:0000256" key="3">
    <source>
        <dbReference type="ARBA" id="ARBA00022722"/>
    </source>
</evidence>
<dbReference type="GO" id="GO:0004526">
    <property type="term" value="F:ribonuclease P activity"/>
    <property type="evidence" value="ECO:0007669"/>
    <property type="project" value="UniProtKB-EC"/>
</dbReference>
<dbReference type="Proteomes" id="UP001589605">
    <property type="component" value="Unassembled WGS sequence"/>
</dbReference>
<keyword evidence="10" id="KW-1185">Reference proteome</keyword>
<dbReference type="InterPro" id="IPR020568">
    <property type="entry name" value="Ribosomal_Su5_D2-typ_SF"/>
</dbReference>
<dbReference type="EMBL" id="JBHMEZ010000001">
    <property type="protein sequence ID" value="MFB9052033.1"/>
    <property type="molecule type" value="Genomic_DNA"/>
</dbReference>
<keyword evidence="6 7" id="KW-0694">RNA-binding</keyword>
<evidence type="ECO:0000256" key="2">
    <source>
        <dbReference type="ARBA" id="ARBA00022694"/>
    </source>
</evidence>
<dbReference type="InterPro" id="IPR020539">
    <property type="entry name" value="RNase_P_CS"/>
</dbReference>
<dbReference type="PANTHER" id="PTHR33992:SF1">
    <property type="entry name" value="RIBONUCLEASE P PROTEIN COMPONENT"/>
    <property type="match status" value="1"/>
</dbReference>
<evidence type="ECO:0000256" key="8">
    <source>
        <dbReference type="NCBIfam" id="TIGR00188"/>
    </source>
</evidence>
<proteinExistence type="inferred from homology"/>